<feature type="chain" id="PRO_5013729065" description="Ig-like domain-containing protein" evidence="2">
    <location>
        <begin position="31"/>
        <end position="728"/>
    </location>
</feature>
<comment type="caution">
    <text evidence="3">The sequence shown here is derived from an EMBL/GenBank/DDBJ whole genome shotgun (WGS) entry which is preliminary data.</text>
</comment>
<evidence type="ECO:0000313" key="4">
    <source>
        <dbReference type="Proteomes" id="UP000228767"/>
    </source>
</evidence>
<accession>A0A2H0RF40</accession>
<dbReference type="AlphaFoldDB" id="A0A2H0RF40"/>
<reference evidence="3 4" key="1">
    <citation type="submission" date="2017-09" db="EMBL/GenBank/DDBJ databases">
        <title>Depth-based differentiation of microbial function through sediment-hosted aquifers and enrichment of novel symbionts in the deep terrestrial subsurface.</title>
        <authorList>
            <person name="Probst A.J."/>
            <person name="Ladd B."/>
            <person name="Jarett J.K."/>
            <person name="Geller-Mcgrath D.E."/>
            <person name="Sieber C.M."/>
            <person name="Emerson J.B."/>
            <person name="Anantharaman K."/>
            <person name="Thomas B.C."/>
            <person name="Malmstrom R."/>
            <person name="Stieglmeier M."/>
            <person name="Klingl A."/>
            <person name="Woyke T."/>
            <person name="Ryan C.M."/>
            <person name="Banfield J.F."/>
        </authorList>
    </citation>
    <scope>NUCLEOTIDE SEQUENCE [LARGE SCALE GENOMIC DNA]</scope>
    <source>
        <strain evidence="3">CG10_big_fil_rev_8_21_14_0_10_51_16</strain>
    </source>
</reference>
<evidence type="ECO:0000256" key="1">
    <source>
        <dbReference type="SAM" id="MobiDB-lite"/>
    </source>
</evidence>
<feature type="compositionally biased region" description="Polar residues" evidence="1">
    <location>
        <begin position="299"/>
        <end position="313"/>
    </location>
</feature>
<keyword evidence="2" id="KW-0732">Signal</keyword>
<dbReference type="EMBL" id="PCYI01000006">
    <property type="protein sequence ID" value="PIR45149.1"/>
    <property type="molecule type" value="Genomic_DNA"/>
</dbReference>
<protein>
    <recommendedName>
        <fullName evidence="5">Ig-like domain-containing protein</fullName>
    </recommendedName>
</protein>
<dbReference type="InterPro" id="IPR013783">
    <property type="entry name" value="Ig-like_fold"/>
</dbReference>
<feature type="region of interest" description="Disordered" evidence="1">
    <location>
        <begin position="675"/>
        <end position="699"/>
    </location>
</feature>
<dbReference type="Proteomes" id="UP000228767">
    <property type="component" value="Unassembled WGS sequence"/>
</dbReference>
<proteinExistence type="predicted"/>
<feature type="region of interest" description="Disordered" evidence="1">
    <location>
        <begin position="297"/>
        <end position="398"/>
    </location>
</feature>
<name>A0A2H0RF40_9BACT</name>
<evidence type="ECO:0000256" key="2">
    <source>
        <dbReference type="SAM" id="SignalP"/>
    </source>
</evidence>
<feature type="compositionally biased region" description="Low complexity" evidence="1">
    <location>
        <begin position="372"/>
        <end position="381"/>
    </location>
</feature>
<sequence length="728" mass="76946">MSPLVTSKFLQLTTLSLLVAVLFSPQTASASSPFTITLESSFGSQSIAAGTKRVAMARYRIASESKGVFLLSTLALTRAGEADGLERCEMVGAGRTEAVPEGSDEQTERVIVSFAPPLEVRESSELALLCDISEDSVGKSYTWGLALDAPEVLISEEFGAITPTVTLARRPNGKPGANGQTFSVVVADISLNAAAISALVGESSAPLLPGEEAVQEVLIKNDGGVTWPAGVYRLLPDPSTDASLWSDDSEAGLPVSLAPGESHVVNIRLRAPADPREHKLGWVVALNEADKLGGLREQSGGTIVQTSQTTRRTVASPPQKESIIKRIVAALTPQKAPEREPSSLGGEGDGSPSGGLESAELAPGTSGTVERSSSPISASSATTGDEAPSLSRVGEQSEGRVGYELSNVDLQGVNLNESSVSSVSSDEVALDSVKSAESVSTIDNIETAPDSDPVVAGEGNYQDKEKDSFNPIVIAEEILQKILSLFQNKQVDYPALKAEARRLSGQLSAMALKDKNDTLAKTPITVAFPGGSIIIEFEENSFVVDARVSIEVKDPEEISRILAETPLPGGYGVLGQVLLGEFQVLPYDEVKDVFLAHPVKVSFVFNDPELSGFFWEQESLGVYRLAEDGKWRPVTGSEVLVYSKNSIVVGAFPNVNELGVLALVGKFNPPPLPQEGSAPRALGSVTAQAENEAKKKKNTRQGVDGFLQASVCSYFRFFGWPSGSRCAP</sequence>
<evidence type="ECO:0000313" key="3">
    <source>
        <dbReference type="EMBL" id="PIR45149.1"/>
    </source>
</evidence>
<gene>
    <name evidence="3" type="ORF">COV10_01335</name>
</gene>
<organism evidence="3 4">
    <name type="scientific">Candidatus Vogelbacteria bacterium CG10_big_fil_rev_8_21_14_0_10_51_16</name>
    <dbReference type="NCBI Taxonomy" id="1975045"/>
    <lineage>
        <taxon>Bacteria</taxon>
        <taxon>Candidatus Vogeliibacteriota</taxon>
    </lineage>
</organism>
<feature type="signal peptide" evidence="2">
    <location>
        <begin position="1"/>
        <end position="30"/>
    </location>
</feature>
<evidence type="ECO:0008006" key="5">
    <source>
        <dbReference type="Google" id="ProtNLM"/>
    </source>
</evidence>
<dbReference type="Gene3D" id="2.60.40.10">
    <property type="entry name" value="Immunoglobulins"/>
    <property type="match status" value="1"/>
</dbReference>